<name>A0ABP9RWD4_9ACTN</name>
<dbReference type="RefSeq" id="WP_345630869.1">
    <property type="nucleotide sequence ID" value="NZ_BAABJQ010000009.1"/>
</dbReference>
<dbReference type="PANTHER" id="PTHR14136">
    <property type="entry name" value="BTB_POZ DOMAIN-CONTAINING PROTEIN KCTD9"/>
    <property type="match status" value="1"/>
</dbReference>
<evidence type="ECO:0008006" key="3">
    <source>
        <dbReference type="Google" id="ProtNLM"/>
    </source>
</evidence>
<reference evidence="2" key="1">
    <citation type="journal article" date="2019" name="Int. J. Syst. Evol. Microbiol.">
        <title>The Global Catalogue of Microorganisms (GCM) 10K type strain sequencing project: providing services to taxonomists for standard genome sequencing and annotation.</title>
        <authorList>
            <consortium name="The Broad Institute Genomics Platform"/>
            <consortium name="The Broad Institute Genome Sequencing Center for Infectious Disease"/>
            <person name="Wu L."/>
            <person name="Ma J."/>
        </authorList>
    </citation>
    <scope>NUCLEOTIDE SEQUENCE [LARGE SCALE GENOMIC DNA]</scope>
    <source>
        <strain evidence="2">JCM 18304</strain>
    </source>
</reference>
<sequence>MEYLGTFVLRSGSKWFYVTKQDPYNPPFWNRLHLTDRDPGLAGRFLIYDVGGGWLSLQSSNGGWVNFWIGEAWEEWMMTVLQADTDPSGGTRFTKDYLDIPGKRLQLITQAYGGWYTIIEASGLGAECRCEWTCANTRYWYRPFTLEQVTPGVPQIRAGGCAGVDFGPVGDARIDLSGADLSGVNASRARFGGAILRGANLSSADLSGAVFTGAAMDNTELRGANLTGAVFTGAALNNTDLRGADLTAAVFTGAALNNTDLRDLSTNQKTRLAGADFSGTTVTSVSFPSPLSSDMTGERVLLRNATASIGCLGMNWSNVDLTGATILDLPRDQNGAVQLPELVGRRMKWPNANLHGANLRKADLHQAVLSGANLVEADLSNADLGDAWLEVTDDLQHAANLSGAMLLNANFSNAHLRGVHFIGAYLFGLSATVTNATLTLANFTNAYLAGMDFSNIRDLKMQSVTFVGACLVNCRFKGSQPRPLDGSDAAFNHACLHGADFTDCTLAGANLREAAVATQPGKLPVTLTIRGQRQQIEVSYEATILPQSITNDKTICPSGAIGPCDPAKQVAKNPPTQWPSPVSYLTGERRQLPPPWARRDGTLVATTGCGC</sequence>
<dbReference type="Pfam" id="PF00805">
    <property type="entry name" value="Pentapeptide"/>
    <property type="match status" value="5"/>
</dbReference>
<evidence type="ECO:0000313" key="1">
    <source>
        <dbReference type="EMBL" id="GAA5187293.1"/>
    </source>
</evidence>
<protein>
    <recommendedName>
        <fullName evidence="3">Pentapeptide repeat-containing protein</fullName>
    </recommendedName>
</protein>
<dbReference type="InterPro" id="IPR001646">
    <property type="entry name" value="5peptide_repeat"/>
</dbReference>
<evidence type="ECO:0000313" key="2">
    <source>
        <dbReference type="Proteomes" id="UP001501570"/>
    </source>
</evidence>
<accession>A0ABP9RWD4</accession>
<gene>
    <name evidence="1" type="ORF">GCM10023322_35350</name>
</gene>
<keyword evidence="2" id="KW-1185">Reference proteome</keyword>
<dbReference type="InterPro" id="IPR051082">
    <property type="entry name" value="Pentapeptide-BTB/POZ_domain"/>
</dbReference>
<dbReference type="EMBL" id="BAABJQ010000009">
    <property type="protein sequence ID" value="GAA5187293.1"/>
    <property type="molecule type" value="Genomic_DNA"/>
</dbReference>
<dbReference type="Gene3D" id="2.160.20.80">
    <property type="entry name" value="E3 ubiquitin-protein ligase SopA"/>
    <property type="match status" value="3"/>
</dbReference>
<proteinExistence type="predicted"/>
<organism evidence="1 2">
    <name type="scientific">Rugosimonospora acidiphila</name>
    <dbReference type="NCBI Taxonomy" id="556531"/>
    <lineage>
        <taxon>Bacteria</taxon>
        <taxon>Bacillati</taxon>
        <taxon>Actinomycetota</taxon>
        <taxon>Actinomycetes</taxon>
        <taxon>Micromonosporales</taxon>
        <taxon>Micromonosporaceae</taxon>
        <taxon>Rugosimonospora</taxon>
    </lineage>
</organism>
<comment type="caution">
    <text evidence="1">The sequence shown here is derived from an EMBL/GenBank/DDBJ whole genome shotgun (WGS) entry which is preliminary data.</text>
</comment>
<dbReference type="Proteomes" id="UP001501570">
    <property type="component" value="Unassembled WGS sequence"/>
</dbReference>
<dbReference type="PANTHER" id="PTHR14136:SF17">
    <property type="entry name" value="BTB_POZ DOMAIN-CONTAINING PROTEIN KCTD9"/>
    <property type="match status" value="1"/>
</dbReference>
<dbReference type="SUPFAM" id="SSF141571">
    <property type="entry name" value="Pentapeptide repeat-like"/>
    <property type="match status" value="1"/>
</dbReference>